<evidence type="ECO:0000256" key="14">
    <source>
        <dbReference type="ARBA" id="ARBA00053015"/>
    </source>
</evidence>
<evidence type="ECO:0000313" key="19">
    <source>
        <dbReference type="Proteomes" id="UP001371224"/>
    </source>
</evidence>
<evidence type="ECO:0000256" key="7">
    <source>
        <dbReference type="ARBA" id="ARBA00022692"/>
    </source>
</evidence>
<keyword evidence="5" id="KW-0997">Cell inner membrane</keyword>
<dbReference type="RefSeq" id="WP_337332997.1">
    <property type="nucleotide sequence ID" value="NZ_JBBDGM010000012.1"/>
</dbReference>
<dbReference type="InterPro" id="IPR027417">
    <property type="entry name" value="P-loop_NTPase"/>
</dbReference>
<comment type="caution">
    <text evidence="18">The sequence shown here is derived from an EMBL/GenBank/DDBJ whole genome shotgun (WGS) entry which is preliminary data.</text>
</comment>
<evidence type="ECO:0000256" key="10">
    <source>
        <dbReference type="ARBA" id="ARBA00022840"/>
    </source>
</evidence>
<keyword evidence="12 15" id="KW-0472">Membrane</keyword>
<dbReference type="Pfam" id="PF13614">
    <property type="entry name" value="AAA_31"/>
    <property type="match status" value="1"/>
</dbReference>
<feature type="transmembrane region" description="Helical" evidence="15">
    <location>
        <begin position="175"/>
        <end position="196"/>
    </location>
</feature>
<dbReference type="Proteomes" id="UP001371224">
    <property type="component" value="Unassembled WGS sequence"/>
</dbReference>
<evidence type="ECO:0000256" key="1">
    <source>
        <dbReference type="ARBA" id="ARBA00004429"/>
    </source>
</evidence>
<evidence type="ECO:0000259" key="17">
    <source>
        <dbReference type="Pfam" id="PF13614"/>
    </source>
</evidence>
<protein>
    <submittedName>
        <fullName evidence="18">Polysaccharide biosynthesis tyrosine autokinase</fullName>
        <ecNumber evidence="18">2.7.10.2</ecNumber>
    </submittedName>
</protein>
<evidence type="ECO:0000256" key="3">
    <source>
        <dbReference type="ARBA" id="ARBA00008883"/>
    </source>
</evidence>
<dbReference type="Pfam" id="PF02706">
    <property type="entry name" value="Wzz"/>
    <property type="match status" value="1"/>
</dbReference>
<dbReference type="EMBL" id="JBBDGM010000012">
    <property type="protein sequence ID" value="MEJ1089353.1"/>
    <property type="molecule type" value="Genomic_DNA"/>
</dbReference>
<dbReference type="SUPFAM" id="SSF52540">
    <property type="entry name" value="P-loop containing nucleoside triphosphate hydrolases"/>
    <property type="match status" value="1"/>
</dbReference>
<evidence type="ECO:0000256" key="2">
    <source>
        <dbReference type="ARBA" id="ARBA00006683"/>
    </source>
</evidence>
<comment type="subcellular location">
    <subcellularLocation>
        <location evidence="1">Cell inner membrane</location>
        <topology evidence="1">Multi-pass membrane protein</topology>
    </subcellularLocation>
</comment>
<dbReference type="GO" id="GO:0004715">
    <property type="term" value="F:non-membrane spanning protein tyrosine kinase activity"/>
    <property type="evidence" value="ECO:0007669"/>
    <property type="project" value="UniProtKB-EC"/>
</dbReference>
<dbReference type="EC" id="2.7.10.2" evidence="18"/>
<feature type="domain" description="Polysaccharide chain length determinant N-terminal" evidence="16">
    <location>
        <begin position="1"/>
        <end position="91"/>
    </location>
</feature>
<comment type="similarity">
    <text evidence="3">Belongs to the etk/wzc family.</text>
</comment>
<keyword evidence="4" id="KW-1003">Cell membrane</keyword>
<dbReference type="NCBIfam" id="TIGR01007">
    <property type="entry name" value="eps_fam"/>
    <property type="match status" value="1"/>
</dbReference>
<keyword evidence="11 15" id="KW-1133">Transmembrane helix</keyword>
<evidence type="ECO:0000259" key="16">
    <source>
        <dbReference type="Pfam" id="PF02706"/>
    </source>
</evidence>
<evidence type="ECO:0000256" key="13">
    <source>
        <dbReference type="ARBA" id="ARBA00023137"/>
    </source>
</evidence>
<evidence type="ECO:0000313" key="18">
    <source>
        <dbReference type="EMBL" id="MEJ1089353.1"/>
    </source>
</evidence>
<feature type="domain" description="AAA" evidence="17">
    <location>
        <begin position="276"/>
        <end position="393"/>
    </location>
</feature>
<dbReference type="InterPro" id="IPR050445">
    <property type="entry name" value="Bact_polysacc_biosynth/exp"/>
</dbReference>
<evidence type="ECO:0000256" key="9">
    <source>
        <dbReference type="ARBA" id="ARBA00022777"/>
    </source>
</evidence>
<keyword evidence="6 18" id="KW-0808">Transferase</keyword>
<dbReference type="InterPro" id="IPR005702">
    <property type="entry name" value="Wzc-like_C"/>
</dbReference>
<dbReference type="InterPro" id="IPR025669">
    <property type="entry name" value="AAA_dom"/>
</dbReference>
<dbReference type="CDD" id="cd05387">
    <property type="entry name" value="BY-kinase"/>
    <property type="match status" value="1"/>
</dbReference>
<dbReference type="Gene3D" id="3.40.50.300">
    <property type="entry name" value="P-loop containing nucleotide triphosphate hydrolases"/>
    <property type="match status" value="1"/>
</dbReference>
<keyword evidence="9" id="KW-0418">Kinase</keyword>
<evidence type="ECO:0000256" key="12">
    <source>
        <dbReference type="ARBA" id="ARBA00023136"/>
    </source>
</evidence>
<keyword evidence="13" id="KW-0829">Tyrosine-protein kinase</keyword>
<name>A0ABU8LDE7_9MICO</name>
<evidence type="ECO:0000256" key="4">
    <source>
        <dbReference type="ARBA" id="ARBA00022475"/>
    </source>
</evidence>
<evidence type="ECO:0000256" key="5">
    <source>
        <dbReference type="ARBA" id="ARBA00022519"/>
    </source>
</evidence>
<evidence type="ECO:0000256" key="11">
    <source>
        <dbReference type="ARBA" id="ARBA00022989"/>
    </source>
</evidence>
<keyword evidence="7 15" id="KW-0812">Transmembrane</keyword>
<gene>
    <name evidence="18" type="ORF">WDU99_13615</name>
</gene>
<evidence type="ECO:0000256" key="6">
    <source>
        <dbReference type="ARBA" id="ARBA00022679"/>
    </source>
</evidence>
<organism evidence="18 19">
    <name type="scientific">Microbacterium bandirmense</name>
    <dbReference type="NCBI Taxonomy" id="3122050"/>
    <lineage>
        <taxon>Bacteria</taxon>
        <taxon>Bacillati</taxon>
        <taxon>Actinomycetota</taxon>
        <taxon>Actinomycetes</taxon>
        <taxon>Micrococcales</taxon>
        <taxon>Microbacteriaceae</taxon>
        <taxon>Microbacterium</taxon>
    </lineage>
</organism>
<keyword evidence="19" id="KW-1185">Reference proteome</keyword>
<proteinExistence type="inferred from homology"/>
<evidence type="ECO:0000256" key="8">
    <source>
        <dbReference type="ARBA" id="ARBA00022741"/>
    </source>
</evidence>
<comment type="catalytic activity">
    <reaction evidence="14">
        <text>L-tyrosyl-[protein] + ATP = O-phospho-L-tyrosyl-[protein] + ADP + H(+)</text>
        <dbReference type="Rhea" id="RHEA:10596"/>
        <dbReference type="Rhea" id="RHEA-COMP:10136"/>
        <dbReference type="Rhea" id="RHEA-COMP:20101"/>
        <dbReference type="ChEBI" id="CHEBI:15378"/>
        <dbReference type="ChEBI" id="CHEBI:30616"/>
        <dbReference type="ChEBI" id="CHEBI:46858"/>
        <dbReference type="ChEBI" id="CHEBI:61978"/>
        <dbReference type="ChEBI" id="CHEBI:456216"/>
    </reaction>
</comment>
<sequence>MDLRDYIRVLRRHLIVVIAATLIGLSAGTLAALLTPQRYEASTQLMVAVDTGDSASSWEMNQANSYAQQVVESYRRVLTSSLVLQPVVDDLGLDLTAQQLASEVDVGVATRGVILTVTVTDANPGQAARIANAIGDSFSTVITDRVEQRDGAAYSIRIVPLQTATVPTTPAAPNVPMYIALGTLVGLGAGIGIALLRGTLDRRIRRIEDADRAIDAPVLGGIALDPKAASRPLIMANAPRDPRAEAYRSLRTNVRFLFPADDTGVFVVTSAGPAEGKSTTAANLAIALGEAGYRVALVDADLRKPRVAGLLGIEGAIGLTDVLIGRVAINDVIQRWGRGTFFTLPAGTIPPNPAELLGSDAMRTLVADLKAAFDVVIIDAPPVLPVTDAAVLSRLTTGVILVAAAEVTTTDHLAAAADRITAADGRVLGAVVTMLPVRGADKTAYGTYGYGALAKA</sequence>
<keyword evidence="10" id="KW-0067">ATP-binding</keyword>
<dbReference type="InterPro" id="IPR003856">
    <property type="entry name" value="LPS_length_determ_N"/>
</dbReference>
<comment type="similarity">
    <text evidence="2">Belongs to the CpsC/CapA family.</text>
</comment>
<accession>A0ABU8LDE7</accession>
<dbReference type="PANTHER" id="PTHR32309">
    <property type="entry name" value="TYROSINE-PROTEIN KINASE"/>
    <property type="match status" value="1"/>
</dbReference>
<dbReference type="PANTHER" id="PTHR32309:SF31">
    <property type="entry name" value="CAPSULAR EXOPOLYSACCHARIDE FAMILY"/>
    <property type="match status" value="1"/>
</dbReference>
<reference evidence="18 19" key="1">
    <citation type="submission" date="2024-02" db="EMBL/GenBank/DDBJ databases">
        <authorList>
            <person name="Saticioglu I.B."/>
        </authorList>
    </citation>
    <scope>NUCLEOTIDE SEQUENCE [LARGE SCALE GENOMIC DNA]</scope>
    <source>
        <strain evidence="18 19">Mu-80</strain>
    </source>
</reference>
<evidence type="ECO:0000256" key="15">
    <source>
        <dbReference type="SAM" id="Phobius"/>
    </source>
</evidence>
<keyword evidence="8" id="KW-0547">Nucleotide-binding</keyword>